<reference evidence="1" key="2">
    <citation type="submission" date="2015-06" db="UniProtKB">
        <authorList>
            <consortium name="EnsemblPlants"/>
        </authorList>
    </citation>
    <scope>IDENTIFICATION</scope>
    <source>
        <strain evidence="1">DM1-3 516 R44</strain>
    </source>
</reference>
<dbReference type="EnsemblPlants" id="PGSC0003DMT400089114">
    <property type="protein sequence ID" value="PGSC0003DMT400089114"/>
    <property type="gene ID" value="PGSC0003DMG400038685"/>
</dbReference>
<dbReference type="PaxDb" id="4113-PGSC0003DMT400089114"/>
<dbReference type="Proteomes" id="UP000011115">
    <property type="component" value="Unassembled WGS sequence"/>
</dbReference>
<dbReference type="Gramene" id="PGSC0003DMT400089114">
    <property type="protein sequence ID" value="PGSC0003DMT400089114"/>
    <property type="gene ID" value="PGSC0003DMG400038685"/>
</dbReference>
<dbReference type="AlphaFoldDB" id="M1DHG9"/>
<evidence type="ECO:0000313" key="1">
    <source>
        <dbReference type="EnsemblPlants" id="PGSC0003DMT400089114"/>
    </source>
</evidence>
<keyword evidence="2" id="KW-1185">Reference proteome</keyword>
<dbReference type="InParanoid" id="M1DHG9"/>
<reference evidence="2" key="1">
    <citation type="journal article" date="2011" name="Nature">
        <title>Genome sequence and analysis of the tuber crop potato.</title>
        <authorList>
            <consortium name="The Potato Genome Sequencing Consortium"/>
        </authorList>
    </citation>
    <scope>NUCLEOTIDE SEQUENCE [LARGE SCALE GENOMIC DNA]</scope>
    <source>
        <strain evidence="2">cv. DM1-3 516 R44</strain>
    </source>
</reference>
<organism evidence="1 2">
    <name type="scientific">Solanum tuberosum</name>
    <name type="common">Potato</name>
    <dbReference type="NCBI Taxonomy" id="4113"/>
    <lineage>
        <taxon>Eukaryota</taxon>
        <taxon>Viridiplantae</taxon>
        <taxon>Streptophyta</taxon>
        <taxon>Embryophyta</taxon>
        <taxon>Tracheophyta</taxon>
        <taxon>Spermatophyta</taxon>
        <taxon>Magnoliopsida</taxon>
        <taxon>eudicotyledons</taxon>
        <taxon>Gunneridae</taxon>
        <taxon>Pentapetalae</taxon>
        <taxon>asterids</taxon>
        <taxon>lamiids</taxon>
        <taxon>Solanales</taxon>
        <taxon>Solanaceae</taxon>
        <taxon>Solanoideae</taxon>
        <taxon>Solaneae</taxon>
        <taxon>Solanum</taxon>
    </lineage>
</organism>
<dbReference type="HOGENOM" id="CLU_2227925_0_0_1"/>
<proteinExistence type="predicted"/>
<sequence length="106" mass="12333">MSYLNKNDYLHIDEEKNGEIYTEAPIYGDLMAMKDGVRFSDSARSYFVRRSFKPRWDNNVPPAKQEKKKIRKRGKRIGIEHHFIGSGSSEFETPRQSYCLFAAPLA</sequence>
<protein>
    <submittedName>
        <fullName evidence="1">Uncharacterized protein</fullName>
    </submittedName>
</protein>
<accession>M1DHG9</accession>
<evidence type="ECO:0000313" key="2">
    <source>
        <dbReference type="Proteomes" id="UP000011115"/>
    </source>
</evidence>
<name>M1DHG9_SOLTU</name>